<dbReference type="AlphaFoldDB" id="A0A2H3JPU4"/>
<accession>A0A2H3JPU4</accession>
<reference evidence="2 3" key="1">
    <citation type="journal article" date="2012" name="Science">
        <title>The Paleozoic origin of enzymatic lignin decomposition reconstructed from 31 fungal genomes.</title>
        <authorList>
            <person name="Floudas D."/>
            <person name="Binder M."/>
            <person name="Riley R."/>
            <person name="Barry K."/>
            <person name="Blanchette R.A."/>
            <person name="Henrissat B."/>
            <person name="Martinez A.T."/>
            <person name="Otillar R."/>
            <person name="Spatafora J.W."/>
            <person name="Yadav J.S."/>
            <person name="Aerts A."/>
            <person name="Benoit I."/>
            <person name="Boyd A."/>
            <person name="Carlson A."/>
            <person name="Copeland A."/>
            <person name="Coutinho P.M."/>
            <person name="de Vries R.P."/>
            <person name="Ferreira P."/>
            <person name="Findley K."/>
            <person name="Foster B."/>
            <person name="Gaskell J."/>
            <person name="Glotzer D."/>
            <person name="Gorecki P."/>
            <person name="Heitman J."/>
            <person name="Hesse C."/>
            <person name="Hori C."/>
            <person name="Igarashi K."/>
            <person name="Jurgens J.A."/>
            <person name="Kallen N."/>
            <person name="Kersten P."/>
            <person name="Kohler A."/>
            <person name="Kuees U."/>
            <person name="Kumar T.K.A."/>
            <person name="Kuo A."/>
            <person name="LaButti K."/>
            <person name="Larrondo L.F."/>
            <person name="Lindquist E."/>
            <person name="Ling A."/>
            <person name="Lombard V."/>
            <person name="Lucas S."/>
            <person name="Lundell T."/>
            <person name="Martin R."/>
            <person name="McLaughlin D.J."/>
            <person name="Morgenstern I."/>
            <person name="Morin E."/>
            <person name="Murat C."/>
            <person name="Nagy L.G."/>
            <person name="Nolan M."/>
            <person name="Ohm R.A."/>
            <person name="Patyshakuliyeva A."/>
            <person name="Rokas A."/>
            <person name="Ruiz-Duenas F.J."/>
            <person name="Sabat G."/>
            <person name="Salamov A."/>
            <person name="Samejima M."/>
            <person name="Schmutz J."/>
            <person name="Slot J.C."/>
            <person name="St John F."/>
            <person name="Stenlid J."/>
            <person name="Sun H."/>
            <person name="Sun S."/>
            <person name="Syed K."/>
            <person name="Tsang A."/>
            <person name="Wiebenga A."/>
            <person name="Young D."/>
            <person name="Pisabarro A."/>
            <person name="Eastwood D.C."/>
            <person name="Martin F."/>
            <person name="Cullen D."/>
            <person name="Grigoriev I.V."/>
            <person name="Hibbett D.S."/>
        </authorList>
    </citation>
    <scope>NUCLEOTIDE SEQUENCE [LARGE SCALE GENOMIC DNA]</scope>
    <source>
        <strain evidence="2 3">MD-104</strain>
    </source>
</reference>
<gene>
    <name evidence="2" type="ORF">WOLCODRAFT_136390</name>
</gene>
<feature type="region of interest" description="Disordered" evidence="1">
    <location>
        <begin position="123"/>
        <end position="144"/>
    </location>
</feature>
<organism evidence="2 3">
    <name type="scientific">Wolfiporia cocos (strain MD-104)</name>
    <name type="common">Brown rot fungus</name>
    <dbReference type="NCBI Taxonomy" id="742152"/>
    <lineage>
        <taxon>Eukaryota</taxon>
        <taxon>Fungi</taxon>
        <taxon>Dikarya</taxon>
        <taxon>Basidiomycota</taxon>
        <taxon>Agaricomycotina</taxon>
        <taxon>Agaricomycetes</taxon>
        <taxon>Polyporales</taxon>
        <taxon>Phaeolaceae</taxon>
        <taxon>Wolfiporia</taxon>
    </lineage>
</organism>
<feature type="non-terminal residue" evidence="2">
    <location>
        <position position="144"/>
    </location>
</feature>
<keyword evidence="3" id="KW-1185">Reference proteome</keyword>
<sequence length="144" mass="16019">MSYVDVSSIVDSGFHLIPEPDKISRYSEIAHALAPISQSASIIEHVEVSQNTFRPRGSHYSRKYLRTITMNGRTGVSVADALESKFDGLDNAKEPFFTTLGNSTKGTIRIEVYGYPPYSQQIPIRDGKRQSKALDMEKQSHAIA</sequence>
<dbReference type="Proteomes" id="UP000218811">
    <property type="component" value="Unassembled WGS sequence"/>
</dbReference>
<protein>
    <submittedName>
        <fullName evidence="2">Uncharacterized protein</fullName>
    </submittedName>
</protein>
<proteinExistence type="predicted"/>
<name>A0A2H3JPU4_WOLCO</name>
<evidence type="ECO:0000313" key="2">
    <source>
        <dbReference type="EMBL" id="PCH38674.1"/>
    </source>
</evidence>
<evidence type="ECO:0000313" key="3">
    <source>
        <dbReference type="Proteomes" id="UP000218811"/>
    </source>
</evidence>
<feature type="compositionally biased region" description="Basic and acidic residues" evidence="1">
    <location>
        <begin position="125"/>
        <end position="144"/>
    </location>
</feature>
<dbReference type="EMBL" id="KB467942">
    <property type="protein sequence ID" value="PCH38674.1"/>
    <property type="molecule type" value="Genomic_DNA"/>
</dbReference>
<evidence type="ECO:0000256" key="1">
    <source>
        <dbReference type="SAM" id="MobiDB-lite"/>
    </source>
</evidence>